<accession>A0AAV7QBG6</accession>
<organism evidence="1 2">
    <name type="scientific">Pleurodeles waltl</name>
    <name type="common">Iberian ribbed newt</name>
    <dbReference type="NCBI Taxonomy" id="8319"/>
    <lineage>
        <taxon>Eukaryota</taxon>
        <taxon>Metazoa</taxon>
        <taxon>Chordata</taxon>
        <taxon>Craniata</taxon>
        <taxon>Vertebrata</taxon>
        <taxon>Euteleostomi</taxon>
        <taxon>Amphibia</taxon>
        <taxon>Batrachia</taxon>
        <taxon>Caudata</taxon>
        <taxon>Salamandroidea</taxon>
        <taxon>Salamandridae</taxon>
        <taxon>Pleurodelinae</taxon>
        <taxon>Pleurodeles</taxon>
    </lineage>
</organism>
<evidence type="ECO:0000313" key="1">
    <source>
        <dbReference type="EMBL" id="KAJ1137886.1"/>
    </source>
</evidence>
<dbReference type="EMBL" id="JANPWB010000010">
    <property type="protein sequence ID" value="KAJ1137886.1"/>
    <property type="molecule type" value="Genomic_DNA"/>
</dbReference>
<reference evidence="1" key="1">
    <citation type="journal article" date="2022" name="bioRxiv">
        <title>Sequencing and chromosome-scale assembly of the giantPleurodeles waltlgenome.</title>
        <authorList>
            <person name="Brown T."/>
            <person name="Elewa A."/>
            <person name="Iarovenko S."/>
            <person name="Subramanian E."/>
            <person name="Araus A.J."/>
            <person name="Petzold A."/>
            <person name="Susuki M."/>
            <person name="Suzuki K.-i.T."/>
            <person name="Hayashi T."/>
            <person name="Toyoda A."/>
            <person name="Oliveira C."/>
            <person name="Osipova E."/>
            <person name="Leigh N.D."/>
            <person name="Simon A."/>
            <person name="Yun M.H."/>
        </authorList>
    </citation>
    <scope>NUCLEOTIDE SEQUENCE</scope>
    <source>
        <strain evidence="1">20211129_DDA</strain>
        <tissue evidence="1">Liver</tissue>
    </source>
</reference>
<proteinExistence type="predicted"/>
<dbReference type="AlphaFoldDB" id="A0AAV7QBG6"/>
<gene>
    <name evidence="1" type="ORF">NDU88_004282</name>
</gene>
<comment type="caution">
    <text evidence="1">The sequence shown here is derived from an EMBL/GenBank/DDBJ whole genome shotgun (WGS) entry which is preliminary data.</text>
</comment>
<name>A0AAV7QBG6_PLEWA</name>
<keyword evidence="2" id="KW-1185">Reference proteome</keyword>
<protein>
    <submittedName>
        <fullName evidence="1">Uncharacterized protein</fullName>
    </submittedName>
</protein>
<sequence length="88" mass="9386">MKHRRSLNVLGRFTARLGGSEPGSWVRDRGWAASARGCSLASAPLKECFPQSSQELCTLSLSCRTAALRPRRRPALVPGSGFSVGAGE</sequence>
<evidence type="ECO:0000313" key="2">
    <source>
        <dbReference type="Proteomes" id="UP001066276"/>
    </source>
</evidence>
<dbReference type="Proteomes" id="UP001066276">
    <property type="component" value="Chromosome 6"/>
</dbReference>